<feature type="transmembrane region" description="Helical" evidence="1">
    <location>
        <begin position="68"/>
        <end position="85"/>
    </location>
</feature>
<dbReference type="EMBL" id="QGLF01000003">
    <property type="protein sequence ID" value="PWR20811.1"/>
    <property type="molecule type" value="Genomic_DNA"/>
</dbReference>
<feature type="transmembrane region" description="Helical" evidence="1">
    <location>
        <begin position="97"/>
        <end position="115"/>
    </location>
</feature>
<accession>A0A317E2I5</accession>
<dbReference type="Proteomes" id="UP000246077">
    <property type="component" value="Unassembled WGS sequence"/>
</dbReference>
<feature type="transmembrane region" description="Helical" evidence="1">
    <location>
        <begin position="144"/>
        <end position="160"/>
    </location>
</feature>
<dbReference type="RefSeq" id="WP_109921455.1">
    <property type="nucleotide sequence ID" value="NZ_QGLF01000003.1"/>
</dbReference>
<feature type="transmembrane region" description="Helical" evidence="1">
    <location>
        <begin position="249"/>
        <end position="268"/>
    </location>
</feature>
<feature type="transmembrane region" description="Helical" evidence="1">
    <location>
        <begin position="315"/>
        <end position="338"/>
    </location>
</feature>
<feature type="transmembrane region" description="Helical" evidence="1">
    <location>
        <begin position="166"/>
        <end position="190"/>
    </location>
</feature>
<protein>
    <recommendedName>
        <fullName evidence="4">Glycosyltransferase RgtA/B/C/D-like domain-containing protein</fullName>
    </recommendedName>
</protein>
<evidence type="ECO:0000256" key="1">
    <source>
        <dbReference type="SAM" id="Phobius"/>
    </source>
</evidence>
<proteinExistence type="predicted"/>
<organism evidence="2 3">
    <name type="scientific">Zavarzinia compransoris</name>
    <dbReference type="NCBI Taxonomy" id="1264899"/>
    <lineage>
        <taxon>Bacteria</taxon>
        <taxon>Pseudomonadati</taxon>
        <taxon>Pseudomonadota</taxon>
        <taxon>Alphaproteobacteria</taxon>
        <taxon>Rhodospirillales</taxon>
        <taxon>Zavarziniaceae</taxon>
        <taxon>Zavarzinia</taxon>
    </lineage>
</organism>
<sequence length="483" mass="51979">MARRESIGNASGAVAFGLALCLGLRLLSPVLVPYADDGFFSQWAVEYARSGQLRSPFLDTLFPDFKDLLLVYPPLHVVLAGLWLRLDGISRAGFDNYLYLSMALATIGFALVLTRVFASRAAAYMAFPIVAAVYLLYPFRPEVTGFTLLALGLGIGWGLGGGRRLAALGLIMLAPLTAPSVFGVALVLVLAQELALAREARWRGLPAQALGLGLAAVFALFVFLLSIQFQLGEFIRQFLLHAGLGQQSFNLQSLLSGLGVAALGLWLWRLRTGRRDALLLAAIGLGLCVSELFHVRGFVRDLVLALAVTGFAAVILRHTTLAGPVAIVIAGGFCLGYLGNLASMNLFGTAIERPERAQQLADWRAAAAAGRLRLFVDDVGLRDLLDFDSRDIGSWNRHDPIPGGIPTGFDVLGPDEIWLVSGYTLFGYLRGEAFAPAGALGGYERAPSLGCYAGRVGCRLPLRHHDYLMFRRGADGQVVTEVF</sequence>
<comment type="caution">
    <text evidence="2">The sequence shown here is derived from an EMBL/GenBank/DDBJ whole genome shotgun (WGS) entry which is preliminary data.</text>
</comment>
<feature type="transmembrane region" description="Helical" evidence="1">
    <location>
        <begin position="12"/>
        <end position="32"/>
    </location>
</feature>
<reference evidence="3" key="1">
    <citation type="submission" date="2018-05" db="EMBL/GenBank/DDBJ databases">
        <title>Zavarzinia sp. HR-AS.</title>
        <authorList>
            <person name="Lee Y."/>
            <person name="Jeon C.O."/>
        </authorList>
    </citation>
    <scope>NUCLEOTIDE SEQUENCE [LARGE SCALE GENOMIC DNA]</scope>
    <source>
        <strain evidence="3">DSM 1231</strain>
    </source>
</reference>
<keyword evidence="3" id="KW-1185">Reference proteome</keyword>
<dbReference type="AlphaFoldDB" id="A0A317E2I5"/>
<evidence type="ECO:0000313" key="3">
    <source>
        <dbReference type="Proteomes" id="UP000246077"/>
    </source>
</evidence>
<keyword evidence="1" id="KW-0812">Transmembrane</keyword>
<feature type="transmembrane region" description="Helical" evidence="1">
    <location>
        <begin position="277"/>
        <end position="295"/>
    </location>
</feature>
<evidence type="ECO:0000313" key="2">
    <source>
        <dbReference type="EMBL" id="PWR20811.1"/>
    </source>
</evidence>
<name>A0A317E2I5_9PROT</name>
<evidence type="ECO:0008006" key="4">
    <source>
        <dbReference type="Google" id="ProtNLM"/>
    </source>
</evidence>
<keyword evidence="1" id="KW-0472">Membrane</keyword>
<gene>
    <name evidence="2" type="ORF">DKG75_12530</name>
</gene>
<keyword evidence="1" id="KW-1133">Transmembrane helix</keyword>
<feature type="transmembrane region" description="Helical" evidence="1">
    <location>
        <begin position="210"/>
        <end position="229"/>
    </location>
</feature>